<dbReference type="PANTHER" id="PTHR44591:SF3">
    <property type="entry name" value="RESPONSE REGULATORY DOMAIN-CONTAINING PROTEIN"/>
    <property type="match status" value="1"/>
</dbReference>
<dbReference type="PROSITE" id="PS50110">
    <property type="entry name" value="RESPONSE_REGULATORY"/>
    <property type="match status" value="1"/>
</dbReference>
<name>A0A6J4MW17_9CHLR</name>
<evidence type="ECO:0000259" key="3">
    <source>
        <dbReference type="PROSITE" id="PS50110"/>
    </source>
</evidence>
<keyword evidence="1 2" id="KW-0597">Phosphoprotein</keyword>
<dbReference type="SUPFAM" id="SSF52172">
    <property type="entry name" value="CheY-like"/>
    <property type="match status" value="1"/>
</dbReference>
<protein>
    <recommendedName>
        <fullName evidence="3">Response regulatory domain-containing protein</fullName>
    </recommendedName>
</protein>
<feature type="domain" description="Response regulatory" evidence="3">
    <location>
        <begin position="5"/>
        <end position="123"/>
    </location>
</feature>
<evidence type="ECO:0000256" key="1">
    <source>
        <dbReference type="ARBA" id="ARBA00022553"/>
    </source>
</evidence>
<organism evidence="4">
    <name type="scientific">uncultured Chloroflexia bacterium</name>
    <dbReference type="NCBI Taxonomy" id="1672391"/>
    <lineage>
        <taxon>Bacteria</taxon>
        <taxon>Bacillati</taxon>
        <taxon>Chloroflexota</taxon>
        <taxon>Chloroflexia</taxon>
        <taxon>environmental samples</taxon>
    </lineage>
</organism>
<proteinExistence type="predicted"/>
<dbReference type="GO" id="GO:0000160">
    <property type="term" value="P:phosphorelay signal transduction system"/>
    <property type="evidence" value="ECO:0007669"/>
    <property type="project" value="InterPro"/>
</dbReference>
<gene>
    <name evidence="4" type="ORF">AVDCRST_MAG93-8374</name>
</gene>
<dbReference type="SMART" id="SM00448">
    <property type="entry name" value="REC"/>
    <property type="match status" value="1"/>
</dbReference>
<dbReference type="CDD" id="cd00156">
    <property type="entry name" value="REC"/>
    <property type="match status" value="1"/>
</dbReference>
<sequence>MKRQHIFAVNGSPDFLDLIRLLFQEEDFNVTTTNFVPDTFEQITAAKPDLLLVDLVVGQEAGLELLEHLGTGHATQRIPLIVTSTSQRLLDEVQIDPDRYRGQGFLSKPFDLDDLLAMVAALVGPA</sequence>
<dbReference type="InterPro" id="IPR011006">
    <property type="entry name" value="CheY-like_superfamily"/>
</dbReference>
<dbReference type="PANTHER" id="PTHR44591">
    <property type="entry name" value="STRESS RESPONSE REGULATOR PROTEIN 1"/>
    <property type="match status" value="1"/>
</dbReference>
<accession>A0A6J4MW17</accession>
<feature type="modified residue" description="4-aspartylphosphate" evidence="2">
    <location>
        <position position="54"/>
    </location>
</feature>
<dbReference type="EMBL" id="CADCTR010002822">
    <property type="protein sequence ID" value="CAA9370330.1"/>
    <property type="molecule type" value="Genomic_DNA"/>
</dbReference>
<dbReference type="InterPro" id="IPR050595">
    <property type="entry name" value="Bact_response_regulator"/>
</dbReference>
<dbReference type="AlphaFoldDB" id="A0A6J4MW17"/>
<dbReference type="InterPro" id="IPR001789">
    <property type="entry name" value="Sig_transdc_resp-reg_receiver"/>
</dbReference>
<reference evidence="4" key="1">
    <citation type="submission" date="2020-02" db="EMBL/GenBank/DDBJ databases">
        <authorList>
            <person name="Meier V. D."/>
        </authorList>
    </citation>
    <scope>NUCLEOTIDE SEQUENCE</scope>
    <source>
        <strain evidence="4">AVDCRST_MAG93</strain>
    </source>
</reference>
<dbReference type="Pfam" id="PF00072">
    <property type="entry name" value="Response_reg"/>
    <property type="match status" value="1"/>
</dbReference>
<dbReference type="Gene3D" id="3.40.50.2300">
    <property type="match status" value="1"/>
</dbReference>
<evidence type="ECO:0000313" key="4">
    <source>
        <dbReference type="EMBL" id="CAA9370330.1"/>
    </source>
</evidence>
<evidence type="ECO:0000256" key="2">
    <source>
        <dbReference type="PROSITE-ProRule" id="PRU00169"/>
    </source>
</evidence>